<accession>A0A8T4LDI1</accession>
<evidence type="ECO:0000313" key="2">
    <source>
        <dbReference type="Proteomes" id="UP000675968"/>
    </source>
</evidence>
<sequence>MGSLLPYHIVRQSEDFSISTFHPTPKRILIRSDIASGTGIDYYVWEALPRKIFEVDPNAPANTQTEMRTYMKHIKGLYLQGDPGLPGSAATASYFPNSARRLLFILHPLRSLDHYAYIGSIGARKDREGKQQVKMKIGTDITNPIFRNTDRLPPKIPPALRKRIGAVAGALLKSGLVRFEVCFVTYKDRPDYPEYYDLLIRKIHA</sequence>
<protein>
    <submittedName>
        <fullName evidence="1">Uncharacterized protein</fullName>
    </submittedName>
</protein>
<organism evidence="1 2">
    <name type="scientific">Candidatus Iainarchaeum sp</name>
    <dbReference type="NCBI Taxonomy" id="3101447"/>
    <lineage>
        <taxon>Archaea</taxon>
        <taxon>Candidatus Iainarchaeota</taxon>
        <taxon>Candidatus Iainarchaeia</taxon>
        <taxon>Candidatus Iainarchaeales</taxon>
        <taxon>Candidatus Iainarchaeaceae</taxon>
        <taxon>Candidatus Iainarchaeum</taxon>
    </lineage>
</organism>
<gene>
    <name evidence="1" type="ORF">J4215_00050</name>
</gene>
<evidence type="ECO:0000313" key="1">
    <source>
        <dbReference type="EMBL" id="MBS3060956.1"/>
    </source>
</evidence>
<dbReference type="AlphaFoldDB" id="A0A8T4LDI1"/>
<reference evidence="1" key="2">
    <citation type="submission" date="2021-05" db="EMBL/GenBank/DDBJ databases">
        <title>Protein family content uncovers lineage relationships and bacterial pathway maintenance mechanisms in DPANN archaea.</title>
        <authorList>
            <person name="Castelle C.J."/>
            <person name="Meheust R."/>
            <person name="Jaffe A.L."/>
            <person name="Seitz K."/>
            <person name="Gong X."/>
            <person name="Baker B.J."/>
            <person name="Banfield J.F."/>
        </authorList>
    </citation>
    <scope>NUCLEOTIDE SEQUENCE</scope>
    <source>
        <strain evidence="1">RIFCSPLOWO2_01_FULL_AR10_48_17</strain>
    </source>
</reference>
<proteinExistence type="predicted"/>
<dbReference type="EMBL" id="JAGVWC010000001">
    <property type="protein sequence ID" value="MBS3060956.1"/>
    <property type="molecule type" value="Genomic_DNA"/>
</dbReference>
<dbReference type="Proteomes" id="UP000675968">
    <property type="component" value="Unassembled WGS sequence"/>
</dbReference>
<comment type="caution">
    <text evidence="1">The sequence shown here is derived from an EMBL/GenBank/DDBJ whole genome shotgun (WGS) entry which is preliminary data.</text>
</comment>
<name>A0A8T4LDI1_9ARCH</name>
<reference evidence="1" key="1">
    <citation type="submission" date="2021-03" db="EMBL/GenBank/DDBJ databases">
        <authorList>
            <person name="Jaffe A."/>
        </authorList>
    </citation>
    <scope>NUCLEOTIDE SEQUENCE</scope>
    <source>
        <strain evidence="1">RIFCSPLOWO2_01_FULL_AR10_48_17</strain>
    </source>
</reference>